<sequence>MSTPDKTARDYFRYFATPPEMNIWGLAVTASGFTRIPPGARYPMSAHPDDHALNWTRGRVLDALQIVLIEEGRGRFETRQTGLVEVGPGAAFALLPGVWHRYQPDPQTGWVESWLEARGPLVTRLISKKIINAAQSVRANVLATEMEASLQRLHSHSRENGASHDPARSASAYAVLAAWEQAGRIENAPPTRLSHSVGQLERILAERYTEAVNVRELSKKLGVAYSHLRRAFKQHTNYAPWQYVINLRMAHARRLLASTDTTLDEAAAQLGFSSAFHLSATFKQVHGISPRAWRRNLVNHDKANAG</sequence>
<dbReference type="PROSITE" id="PS01124">
    <property type="entry name" value="HTH_ARAC_FAMILY_2"/>
    <property type="match status" value="1"/>
</dbReference>
<dbReference type="GO" id="GO:0003700">
    <property type="term" value="F:DNA-binding transcription factor activity"/>
    <property type="evidence" value="ECO:0007669"/>
    <property type="project" value="InterPro"/>
</dbReference>
<evidence type="ECO:0000256" key="2">
    <source>
        <dbReference type="ARBA" id="ARBA00023125"/>
    </source>
</evidence>
<dbReference type="Gene3D" id="1.10.10.60">
    <property type="entry name" value="Homeodomain-like"/>
    <property type="match status" value="2"/>
</dbReference>
<keyword evidence="2" id="KW-0238">DNA-binding</keyword>
<dbReference type="Pfam" id="PF12833">
    <property type="entry name" value="HTH_18"/>
    <property type="match status" value="1"/>
</dbReference>
<dbReference type="AlphaFoldDB" id="A0A2U8E104"/>
<reference evidence="6 7" key="1">
    <citation type="journal article" date="2018" name="Syst. Appl. Microbiol.">
        <title>Ereboglobus luteus gen. nov. sp. nov. from cockroach guts, and new insights into the oxygen relationship of the genera Opitutus and Didymococcus (Verrucomicrobia: Opitutaceae).</title>
        <authorList>
            <person name="Tegtmeier D."/>
            <person name="Belitz A."/>
            <person name="Radek R."/>
            <person name="Heimerl T."/>
            <person name="Brune A."/>
        </authorList>
    </citation>
    <scope>NUCLEOTIDE SEQUENCE [LARGE SCALE GENOMIC DNA]</scope>
    <source>
        <strain evidence="6 7">Ho45</strain>
    </source>
</reference>
<evidence type="ECO:0000259" key="5">
    <source>
        <dbReference type="PROSITE" id="PS01124"/>
    </source>
</evidence>
<dbReference type="InterPro" id="IPR014710">
    <property type="entry name" value="RmlC-like_jellyroll"/>
</dbReference>
<accession>A0A2U8E104</accession>
<evidence type="ECO:0000256" key="3">
    <source>
        <dbReference type="ARBA" id="ARBA00023159"/>
    </source>
</evidence>
<dbReference type="SUPFAM" id="SSF46689">
    <property type="entry name" value="Homeodomain-like"/>
    <property type="match status" value="2"/>
</dbReference>
<dbReference type="RefSeq" id="WP_108824347.1">
    <property type="nucleotide sequence ID" value="NZ_CP023004.1"/>
</dbReference>
<organism evidence="6 7">
    <name type="scientific">Ereboglobus luteus</name>
    <dbReference type="NCBI Taxonomy" id="1796921"/>
    <lineage>
        <taxon>Bacteria</taxon>
        <taxon>Pseudomonadati</taxon>
        <taxon>Verrucomicrobiota</taxon>
        <taxon>Opitutia</taxon>
        <taxon>Opitutales</taxon>
        <taxon>Opitutaceae</taxon>
        <taxon>Ereboglobus</taxon>
    </lineage>
</organism>
<evidence type="ECO:0000256" key="1">
    <source>
        <dbReference type="ARBA" id="ARBA00023015"/>
    </source>
</evidence>
<dbReference type="InterPro" id="IPR037923">
    <property type="entry name" value="HTH-like"/>
</dbReference>
<dbReference type="InterPro" id="IPR003313">
    <property type="entry name" value="AraC-bd"/>
</dbReference>
<proteinExistence type="predicted"/>
<evidence type="ECO:0000256" key="4">
    <source>
        <dbReference type="ARBA" id="ARBA00023163"/>
    </source>
</evidence>
<dbReference type="SUPFAM" id="SSF51215">
    <property type="entry name" value="Regulatory protein AraC"/>
    <property type="match status" value="1"/>
</dbReference>
<dbReference type="InterPro" id="IPR018062">
    <property type="entry name" value="HTH_AraC-typ_CS"/>
</dbReference>
<dbReference type="InterPro" id="IPR018060">
    <property type="entry name" value="HTH_AraC"/>
</dbReference>
<dbReference type="InterPro" id="IPR050204">
    <property type="entry name" value="AraC_XylS_family_regulators"/>
</dbReference>
<dbReference type="Gene3D" id="2.60.120.10">
    <property type="entry name" value="Jelly Rolls"/>
    <property type="match status" value="1"/>
</dbReference>
<dbReference type="Proteomes" id="UP000244896">
    <property type="component" value="Chromosome"/>
</dbReference>
<keyword evidence="4" id="KW-0804">Transcription</keyword>
<dbReference type="GO" id="GO:0043565">
    <property type="term" value="F:sequence-specific DNA binding"/>
    <property type="evidence" value="ECO:0007669"/>
    <property type="project" value="InterPro"/>
</dbReference>
<dbReference type="Pfam" id="PF02311">
    <property type="entry name" value="AraC_binding"/>
    <property type="match status" value="1"/>
</dbReference>
<keyword evidence="1" id="KW-0805">Transcription regulation</keyword>
<name>A0A2U8E104_9BACT</name>
<gene>
    <name evidence="6" type="ORF">CKA38_04075</name>
</gene>
<keyword evidence="3" id="KW-0010">Activator</keyword>
<feature type="domain" description="HTH araC/xylS-type" evidence="5">
    <location>
        <begin position="198"/>
        <end position="296"/>
    </location>
</feature>
<dbReference type="PROSITE" id="PS00041">
    <property type="entry name" value="HTH_ARAC_FAMILY_1"/>
    <property type="match status" value="1"/>
</dbReference>
<dbReference type="PANTHER" id="PTHR46796">
    <property type="entry name" value="HTH-TYPE TRANSCRIPTIONAL ACTIVATOR RHAS-RELATED"/>
    <property type="match status" value="1"/>
</dbReference>
<dbReference type="InterPro" id="IPR009057">
    <property type="entry name" value="Homeodomain-like_sf"/>
</dbReference>
<protein>
    <recommendedName>
        <fullName evidence="5">HTH araC/xylS-type domain-containing protein</fullName>
    </recommendedName>
</protein>
<dbReference type="EMBL" id="CP023004">
    <property type="protein sequence ID" value="AWI08538.1"/>
    <property type="molecule type" value="Genomic_DNA"/>
</dbReference>
<dbReference type="KEGG" id="elut:CKA38_04075"/>
<dbReference type="SMART" id="SM00342">
    <property type="entry name" value="HTH_ARAC"/>
    <property type="match status" value="1"/>
</dbReference>
<evidence type="ECO:0000313" key="6">
    <source>
        <dbReference type="EMBL" id="AWI08538.1"/>
    </source>
</evidence>
<keyword evidence="7" id="KW-1185">Reference proteome</keyword>
<dbReference type="OrthoDB" id="9816011at2"/>
<evidence type="ECO:0000313" key="7">
    <source>
        <dbReference type="Proteomes" id="UP000244896"/>
    </source>
</evidence>